<evidence type="ECO:0000313" key="2">
    <source>
        <dbReference type="Proteomes" id="UP000821865"/>
    </source>
</evidence>
<dbReference type="EMBL" id="CM023470">
    <property type="protein sequence ID" value="KAH7979222.1"/>
    <property type="molecule type" value="Genomic_DNA"/>
</dbReference>
<dbReference type="Proteomes" id="UP000821865">
    <property type="component" value="Chromosome 1"/>
</dbReference>
<name>A0ACB8DXR0_DERSI</name>
<evidence type="ECO:0000313" key="1">
    <source>
        <dbReference type="EMBL" id="KAH7979222.1"/>
    </source>
</evidence>
<organism evidence="1 2">
    <name type="scientific">Dermacentor silvarum</name>
    <name type="common">Tick</name>
    <dbReference type="NCBI Taxonomy" id="543639"/>
    <lineage>
        <taxon>Eukaryota</taxon>
        <taxon>Metazoa</taxon>
        <taxon>Ecdysozoa</taxon>
        <taxon>Arthropoda</taxon>
        <taxon>Chelicerata</taxon>
        <taxon>Arachnida</taxon>
        <taxon>Acari</taxon>
        <taxon>Parasitiformes</taxon>
        <taxon>Ixodida</taxon>
        <taxon>Ixodoidea</taxon>
        <taxon>Ixodidae</taxon>
        <taxon>Rhipicephalinae</taxon>
        <taxon>Dermacentor</taxon>
    </lineage>
</organism>
<keyword evidence="2" id="KW-1185">Reference proteome</keyword>
<accession>A0ACB8DXR0</accession>
<comment type="caution">
    <text evidence="1">The sequence shown here is derived from an EMBL/GenBank/DDBJ whole genome shotgun (WGS) entry which is preliminary data.</text>
</comment>
<gene>
    <name evidence="1" type="ORF">HPB49_008777</name>
</gene>
<reference evidence="1" key="1">
    <citation type="submission" date="2020-05" db="EMBL/GenBank/DDBJ databases">
        <title>Large-scale comparative analyses of tick genomes elucidate their genetic diversity and vector capacities.</title>
        <authorList>
            <person name="Jia N."/>
            <person name="Wang J."/>
            <person name="Shi W."/>
            <person name="Du L."/>
            <person name="Sun Y."/>
            <person name="Zhan W."/>
            <person name="Jiang J."/>
            <person name="Wang Q."/>
            <person name="Zhang B."/>
            <person name="Ji P."/>
            <person name="Sakyi L.B."/>
            <person name="Cui X."/>
            <person name="Yuan T."/>
            <person name="Jiang B."/>
            <person name="Yang W."/>
            <person name="Lam T.T.-Y."/>
            <person name="Chang Q."/>
            <person name="Ding S."/>
            <person name="Wang X."/>
            <person name="Zhu J."/>
            <person name="Ruan X."/>
            <person name="Zhao L."/>
            <person name="Wei J."/>
            <person name="Que T."/>
            <person name="Du C."/>
            <person name="Cheng J."/>
            <person name="Dai P."/>
            <person name="Han X."/>
            <person name="Huang E."/>
            <person name="Gao Y."/>
            <person name="Liu J."/>
            <person name="Shao H."/>
            <person name="Ye R."/>
            <person name="Li L."/>
            <person name="Wei W."/>
            <person name="Wang X."/>
            <person name="Wang C."/>
            <person name="Yang T."/>
            <person name="Huo Q."/>
            <person name="Li W."/>
            <person name="Guo W."/>
            <person name="Chen H."/>
            <person name="Zhou L."/>
            <person name="Ni X."/>
            <person name="Tian J."/>
            <person name="Zhou Y."/>
            <person name="Sheng Y."/>
            <person name="Liu T."/>
            <person name="Pan Y."/>
            <person name="Xia L."/>
            <person name="Li J."/>
            <person name="Zhao F."/>
            <person name="Cao W."/>
        </authorList>
    </citation>
    <scope>NUCLEOTIDE SEQUENCE</scope>
    <source>
        <strain evidence="1">Dsil-2018</strain>
    </source>
</reference>
<proteinExistence type="predicted"/>
<sequence>MRRFKVQELLGFTLKINGLGPLSYMFNFFSSYFTRLFKGIVRSRVEKVPSYGMPRAPSTKAQSAVFTKPQLESAPATEAASSWSLKRIFGKESRRHWHLLSEARSKVQRIRHEAVKALGNMTGLSDSELCEIAQACDCRTSVGLARTASTDLRCFLSPPPIPENIMKGSLQDGLRSVLSKLPEAATESCISFFTTNALQTKLQYFDAHHVSLGEAELLCLQALLSHTALPEHRRVLVEELGVLPLLQRVLHEHVHDLTLHSLVAQMIANLALDSSLHEHIFRAGWVGILARWLRSSEVLLSFPAGRALANMDKDSLLPMEYEGGIYLLHPQYRIREPSVSADIIFVHGLLGSVFKTWRQHDSQDLGKLTKLESLLEPTVSAVRSSACKITVDHTSPRALAMHERYTKCWPKSWLAEDMPNTRILALDYDTYLSQWSPNCPLEPKKRTLFSRATDMLTKLHQAGVGERPIIWITHSMGGLLVKEMLAIASESPKYKGIVRNTSGVVFYAVPHRGADLGDFTNSFKLLLLPSVEVQELEKDSPHLLEIHDKFEKLVKKFSIPCLSFGESVKTVLGFRMSKVLVPVESADPGFGDFFVVDTSHLDICKPHRWSSFSYQLLLDFLDHAFASISQDAYWAAHNPTLTRLRQLELYFETGVFQF</sequence>
<protein>
    <submittedName>
        <fullName evidence="1">Uncharacterized protein</fullName>
    </submittedName>
</protein>